<dbReference type="GO" id="GO:0016282">
    <property type="term" value="C:eukaryotic 43S preinitiation complex"/>
    <property type="evidence" value="ECO:0007669"/>
    <property type="project" value="UniProtKB-UniRule"/>
</dbReference>
<dbReference type="GO" id="GO:0033290">
    <property type="term" value="C:eukaryotic 48S preinitiation complex"/>
    <property type="evidence" value="ECO:0007669"/>
    <property type="project" value="UniProtKB-UniRule"/>
</dbReference>
<gene>
    <name evidence="7" type="ORF">TCHU04912_LOCUS4373</name>
</gene>
<protein>
    <recommendedName>
        <fullName evidence="4">Eukaryotic translation initiation factor 3 subunit L</fullName>
        <shortName evidence="4">eIF3l</shortName>
    </recommendedName>
</protein>
<dbReference type="GO" id="GO:0003743">
    <property type="term" value="F:translation initiation factor activity"/>
    <property type="evidence" value="ECO:0007669"/>
    <property type="project" value="UniProtKB-UniRule"/>
</dbReference>
<comment type="function">
    <text evidence="4">Component of the eukaryotic translation initiation factor 3 (eIF-3) complex, which is involved in protein synthesis of a specialized repertoire of mRNAs and, together with other initiation factors, stimulates binding of mRNA and methionyl-tRNAi to the 40S ribosome. The eIF-3 complex specifically targets and initiates translation of a subset of mRNAs involved in cell proliferation.</text>
</comment>
<evidence type="ECO:0000256" key="1">
    <source>
        <dbReference type="ARBA" id="ARBA00022490"/>
    </source>
</evidence>
<dbReference type="InterPro" id="IPR019382">
    <property type="entry name" value="eIF3l"/>
</dbReference>
<evidence type="ECO:0000259" key="6">
    <source>
        <dbReference type="PROSITE" id="PS50250"/>
    </source>
</evidence>
<dbReference type="GO" id="GO:0001732">
    <property type="term" value="P:formation of cytoplasmic translation initiation complex"/>
    <property type="evidence" value="ECO:0007669"/>
    <property type="project" value="UniProtKB-UniRule"/>
</dbReference>
<evidence type="ECO:0000313" key="7">
    <source>
        <dbReference type="EMBL" id="CAD9202140.1"/>
    </source>
</evidence>
<accession>A0A7S1SL61</accession>
<dbReference type="HAMAP" id="MF_03011">
    <property type="entry name" value="eIF3l"/>
    <property type="match status" value="1"/>
</dbReference>
<keyword evidence="1 4" id="KW-0963">Cytoplasm</keyword>
<comment type="subcellular location">
    <subcellularLocation>
        <location evidence="4">Cytoplasm</location>
    </subcellularLocation>
</comment>
<evidence type="ECO:0000256" key="4">
    <source>
        <dbReference type="HAMAP-Rule" id="MF_03011"/>
    </source>
</evidence>
<feature type="domain" description="PCI" evidence="6">
    <location>
        <begin position="295"/>
        <end position="485"/>
    </location>
</feature>
<name>A0A7S1SL61_9CHLO</name>
<dbReference type="AlphaFoldDB" id="A0A7S1SL61"/>
<keyword evidence="2 4" id="KW-0396">Initiation factor</keyword>
<comment type="similarity">
    <text evidence="4">Belongs to the eIF-3 subunit L family.</text>
</comment>
<dbReference type="EMBL" id="HBGG01008674">
    <property type="protein sequence ID" value="CAD9202140.1"/>
    <property type="molecule type" value="Transcribed_RNA"/>
</dbReference>
<proteinExistence type="inferred from homology"/>
<reference evidence="7" key="1">
    <citation type="submission" date="2021-01" db="EMBL/GenBank/DDBJ databases">
        <authorList>
            <person name="Corre E."/>
            <person name="Pelletier E."/>
            <person name="Niang G."/>
            <person name="Scheremetjew M."/>
            <person name="Finn R."/>
            <person name="Kale V."/>
            <person name="Holt S."/>
            <person name="Cochrane G."/>
            <person name="Meng A."/>
            <person name="Brown T."/>
            <person name="Cohen L."/>
        </authorList>
    </citation>
    <scope>NUCLEOTIDE SEQUENCE</scope>
    <source>
        <strain evidence="7">PLY429</strain>
    </source>
</reference>
<dbReference type="PANTHER" id="PTHR13242">
    <property type="entry name" value="EUKARYOTIC TRANSLATION INITIATION FACTOR 3"/>
    <property type="match status" value="1"/>
</dbReference>
<comment type="subunit">
    <text evidence="4">Component of the eukaryotic translation initiation factor 3 (eIF-3) complex.</text>
</comment>
<dbReference type="PROSITE" id="PS50250">
    <property type="entry name" value="PCI"/>
    <property type="match status" value="1"/>
</dbReference>
<organism evidence="7">
    <name type="scientific">Tetraselmis chuii</name>
    <dbReference type="NCBI Taxonomy" id="63592"/>
    <lineage>
        <taxon>Eukaryota</taxon>
        <taxon>Viridiplantae</taxon>
        <taxon>Chlorophyta</taxon>
        <taxon>core chlorophytes</taxon>
        <taxon>Chlorodendrophyceae</taxon>
        <taxon>Chlorodendrales</taxon>
        <taxon>Chlorodendraceae</taxon>
        <taxon>Tetraselmis</taxon>
    </lineage>
</organism>
<dbReference type="Pfam" id="PF10255">
    <property type="entry name" value="Paf67"/>
    <property type="match status" value="1"/>
</dbReference>
<evidence type="ECO:0000256" key="5">
    <source>
        <dbReference type="SAM" id="MobiDB-lite"/>
    </source>
</evidence>
<dbReference type="GO" id="GO:0005852">
    <property type="term" value="C:eukaryotic translation initiation factor 3 complex"/>
    <property type="evidence" value="ECO:0007669"/>
    <property type="project" value="UniProtKB-UniRule"/>
</dbReference>
<keyword evidence="3 4" id="KW-0648">Protein biosynthesis</keyword>
<evidence type="ECO:0000256" key="2">
    <source>
        <dbReference type="ARBA" id="ARBA00022540"/>
    </source>
</evidence>
<sequence length="545" mass="62840">MEHSKADAARSWKARDPVEGETRDARSLQMEFAMVPEMVKQFMGYFYRHIRERNLNEIFSMYDVTFTKLSDRFFKGTNWPSADVIAELVDHDHVFLLLYKEMYFRHMYATTQPTLRQRCESWENYCNLFRVILHGNVNMQLPNEWLWDMVDEFIYQFQSWCQYRLKPSRMQAQELEQLKACDNVWNVVDVTNYLQALVDKSGIVAELKADGGQALKESEGYGPHSNVLRMLGYFSLVGLQRVHSLIGDYDSGLKALFPIVLQNPSVLYATKIPGCNITAHYYSAFDYIMLKRYNDASKILNSVLTYVARVKSFLRDSSQYDQILKKNEQMYALLAIVVALAPAAQRNLDEQVATMLREKHQDKIAQMARGVEAVYDELFSYACPKFVAPRAPDFESPTDTSQSAYLQQLRLFLVEIRQQQYLATIKQYLKLYTSISLQKLAQLMQTDESSIRTHMMTLKSQTMQKEWAGEGDATEGTWVNSGDVDFYVDVDPTTGNEMVIVTETVVTKRQGDFLARHILKLEEIQRDLTLAQPVQTTNPAAAAYA</sequence>
<evidence type="ECO:0000256" key="3">
    <source>
        <dbReference type="ARBA" id="ARBA00022917"/>
    </source>
</evidence>
<feature type="region of interest" description="Disordered" evidence="5">
    <location>
        <begin position="1"/>
        <end position="20"/>
    </location>
</feature>
<dbReference type="PANTHER" id="PTHR13242:SF0">
    <property type="entry name" value="EUKARYOTIC TRANSLATION INITIATION FACTOR 3 SUBUNIT L"/>
    <property type="match status" value="1"/>
</dbReference>
<dbReference type="InterPro" id="IPR000717">
    <property type="entry name" value="PCI_dom"/>
</dbReference>